<proteinExistence type="predicted"/>
<reference evidence="1 2" key="1">
    <citation type="submission" date="2024-06" db="EMBL/GenBank/DDBJ databases">
        <authorList>
            <person name="Pan Q."/>
            <person name="Wen M."/>
            <person name="Jouanno E."/>
            <person name="Zahm M."/>
            <person name="Klopp C."/>
            <person name="Cabau C."/>
            <person name="Louis A."/>
            <person name="Berthelot C."/>
            <person name="Parey E."/>
            <person name="Roest Crollius H."/>
            <person name="Montfort J."/>
            <person name="Robinson-Rechavi M."/>
            <person name="Bouchez O."/>
            <person name="Lampietro C."/>
            <person name="Lopez Roques C."/>
            <person name="Donnadieu C."/>
            <person name="Postlethwait J."/>
            <person name="Bobe J."/>
            <person name="Verreycken H."/>
            <person name="Guiguen Y."/>
        </authorList>
    </citation>
    <scope>NUCLEOTIDE SEQUENCE [LARGE SCALE GENOMIC DNA]</scope>
    <source>
        <strain evidence="1">Up_M1</strain>
        <tissue evidence="1">Testis</tissue>
    </source>
</reference>
<evidence type="ECO:0000313" key="1">
    <source>
        <dbReference type="EMBL" id="KAL0993485.1"/>
    </source>
</evidence>
<name>A0ABD0XK23_UMBPY</name>
<feature type="non-terminal residue" evidence="1">
    <location>
        <position position="1"/>
    </location>
</feature>
<sequence length="93" mass="11190">VSWLLALRPEVAQRYTLRKRKFARQEFLFSNFYKMPPKGEKSLSKKRDIHVQEALEEIFRESDSEVLDCLDSGSEYSFNHQMKKCFWKGKIHF</sequence>
<accession>A0ABD0XK23</accession>
<keyword evidence="2" id="KW-1185">Reference proteome</keyword>
<dbReference type="Proteomes" id="UP001557470">
    <property type="component" value="Unassembled WGS sequence"/>
</dbReference>
<evidence type="ECO:0000313" key="2">
    <source>
        <dbReference type="Proteomes" id="UP001557470"/>
    </source>
</evidence>
<protein>
    <submittedName>
        <fullName evidence="1">Uncharacterized protein</fullName>
    </submittedName>
</protein>
<gene>
    <name evidence="1" type="ORF">UPYG_G00108620</name>
</gene>
<organism evidence="1 2">
    <name type="scientific">Umbra pygmaea</name>
    <name type="common">Eastern mudminnow</name>
    <dbReference type="NCBI Taxonomy" id="75934"/>
    <lineage>
        <taxon>Eukaryota</taxon>
        <taxon>Metazoa</taxon>
        <taxon>Chordata</taxon>
        <taxon>Craniata</taxon>
        <taxon>Vertebrata</taxon>
        <taxon>Euteleostomi</taxon>
        <taxon>Actinopterygii</taxon>
        <taxon>Neopterygii</taxon>
        <taxon>Teleostei</taxon>
        <taxon>Protacanthopterygii</taxon>
        <taxon>Esociformes</taxon>
        <taxon>Umbridae</taxon>
        <taxon>Umbra</taxon>
    </lineage>
</organism>
<dbReference type="EMBL" id="JAGEUA010000003">
    <property type="protein sequence ID" value="KAL0993485.1"/>
    <property type="molecule type" value="Genomic_DNA"/>
</dbReference>
<comment type="caution">
    <text evidence="1">The sequence shown here is derived from an EMBL/GenBank/DDBJ whole genome shotgun (WGS) entry which is preliminary data.</text>
</comment>
<dbReference type="AlphaFoldDB" id="A0ABD0XK23"/>